<reference evidence="16 17" key="1">
    <citation type="submission" date="2017-05" db="EMBL/GenBank/DDBJ databases">
        <title>Genome sequence of Candidatus Fukatsuia symbiotica and Candidatus Hamiltonella defensa from Acyrthosiphon pisum strain 5D.</title>
        <authorList>
            <person name="Patel V.A."/>
            <person name="Chevignon G."/>
            <person name="Russell J.A."/>
            <person name="Oliver K.M."/>
        </authorList>
    </citation>
    <scope>NUCLEOTIDE SEQUENCE [LARGE SCALE GENOMIC DNA]</scope>
    <source>
        <strain evidence="16 17">5D</strain>
    </source>
</reference>
<dbReference type="InterPro" id="IPR053790">
    <property type="entry name" value="P5CR-like_CS"/>
</dbReference>
<dbReference type="SUPFAM" id="SSF48179">
    <property type="entry name" value="6-phosphogluconate dehydrogenase C-terminal domain-like"/>
    <property type="match status" value="1"/>
</dbReference>
<dbReference type="EMBL" id="CP021659">
    <property type="protein sequence ID" value="AWK14918.1"/>
    <property type="molecule type" value="Genomic_DNA"/>
</dbReference>
<proteinExistence type="inferred from homology"/>
<evidence type="ECO:0000256" key="1">
    <source>
        <dbReference type="ARBA" id="ARBA00005205"/>
    </source>
</evidence>
<feature type="binding site" evidence="12">
    <location>
        <begin position="9"/>
        <end position="14"/>
    </location>
    <ligand>
        <name>NADP(+)</name>
        <dbReference type="ChEBI" id="CHEBI:58349"/>
    </ligand>
</feature>
<comment type="function">
    <text evidence="10">Catalyzes the reduction of 1-pyrroline-5-carboxylate (PCA) to L-proline.</text>
</comment>
<dbReference type="Pfam" id="PF03807">
    <property type="entry name" value="F420_oxidored"/>
    <property type="match status" value="1"/>
</dbReference>
<evidence type="ECO:0000313" key="17">
    <source>
        <dbReference type="Proteomes" id="UP000261875"/>
    </source>
</evidence>
<keyword evidence="7 10" id="KW-0560">Oxidoreductase</keyword>
<dbReference type="FunFam" id="3.40.50.720:FF:000105">
    <property type="entry name" value="Pyrroline-5-carboxylate reductase"/>
    <property type="match status" value="1"/>
</dbReference>
<dbReference type="Pfam" id="PF14748">
    <property type="entry name" value="P5CR_dimer"/>
    <property type="match status" value="1"/>
</dbReference>
<name>A0A2U8I6Z8_9GAMM</name>
<comment type="subcellular location">
    <subcellularLocation>
        <location evidence="10">Cytoplasm</location>
    </subcellularLocation>
</comment>
<dbReference type="GO" id="GO:0005737">
    <property type="term" value="C:cytoplasm"/>
    <property type="evidence" value="ECO:0007669"/>
    <property type="project" value="UniProtKB-SubCell"/>
</dbReference>
<dbReference type="EC" id="1.5.1.2" evidence="10 11"/>
<dbReference type="Proteomes" id="UP000261875">
    <property type="component" value="Chromosome"/>
</dbReference>
<evidence type="ECO:0000256" key="11">
    <source>
        <dbReference type="NCBIfam" id="TIGR00112"/>
    </source>
</evidence>
<dbReference type="SUPFAM" id="SSF51735">
    <property type="entry name" value="NAD(P)-binding Rossmann-fold domains"/>
    <property type="match status" value="1"/>
</dbReference>
<keyword evidence="17" id="KW-1185">Reference proteome</keyword>
<evidence type="ECO:0000256" key="13">
    <source>
        <dbReference type="RuleBase" id="RU003903"/>
    </source>
</evidence>
<keyword evidence="3 10" id="KW-0963">Cytoplasm</keyword>
<evidence type="ECO:0000256" key="9">
    <source>
        <dbReference type="ARBA" id="ARBA00052690"/>
    </source>
</evidence>
<dbReference type="PROSITE" id="PS00521">
    <property type="entry name" value="P5CR"/>
    <property type="match status" value="1"/>
</dbReference>
<gene>
    <name evidence="10" type="primary">proC</name>
    <name evidence="16" type="ORF">CCS41_11215</name>
</gene>
<feature type="binding site" evidence="12">
    <location>
        <begin position="70"/>
        <end position="73"/>
    </location>
    <ligand>
        <name>NADP(+)</name>
        <dbReference type="ChEBI" id="CHEBI:58349"/>
    </ligand>
</feature>
<dbReference type="Gene3D" id="1.10.3730.10">
    <property type="entry name" value="ProC C-terminal domain-like"/>
    <property type="match status" value="1"/>
</dbReference>
<evidence type="ECO:0000256" key="10">
    <source>
        <dbReference type="HAMAP-Rule" id="MF_01925"/>
    </source>
</evidence>
<evidence type="ECO:0000256" key="12">
    <source>
        <dbReference type="PIRSR" id="PIRSR000193-1"/>
    </source>
</evidence>
<dbReference type="GO" id="GO:0004735">
    <property type="term" value="F:pyrroline-5-carboxylate reductase activity"/>
    <property type="evidence" value="ECO:0007669"/>
    <property type="project" value="UniProtKB-UniRule"/>
</dbReference>
<evidence type="ECO:0000256" key="6">
    <source>
        <dbReference type="ARBA" id="ARBA00022857"/>
    </source>
</evidence>
<comment type="pathway">
    <text evidence="1 10 13">Amino-acid biosynthesis; L-proline biosynthesis; L-proline from L-glutamate 5-semialdehyde: step 1/1.</text>
</comment>
<dbReference type="UniPathway" id="UPA00098">
    <property type="reaction ID" value="UER00361"/>
</dbReference>
<dbReference type="KEGG" id="fsm:CCS41_11215"/>
<feature type="domain" description="Pyrroline-5-carboxylate reductase catalytic N-terminal" evidence="14">
    <location>
        <begin position="6"/>
        <end position="101"/>
    </location>
</feature>
<accession>A0A2U8I6Z8</accession>
<dbReference type="InterPro" id="IPR029036">
    <property type="entry name" value="P5CR_dimer"/>
</dbReference>
<keyword evidence="6 10" id="KW-0521">NADP</keyword>
<dbReference type="InterPro" id="IPR036291">
    <property type="entry name" value="NAD(P)-bd_dom_sf"/>
</dbReference>
<dbReference type="HAMAP" id="MF_01925">
    <property type="entry name" value="P5C_reductase"/>
    <property type="match status" value="1"/>
</dbReference>
<dbReference type="NCBIfam" id="TIGR00112">
    <property type="entry name" value="proC"/>
    <property type="match status" value="1"/>
</dbReference>
<feature type="binding site" evidence="12">
    <location>
        <position position="57"/>
    </location>
    <ligand>
        <name>NADPH</name>
        <dbReference type="ChEBI" id="CHEBI:57783"/>
    </ligand>
</feature>
<evidence type="ECO:0000256" key="7">
    <source>
        <dbReference type="ARBA" id="ARBA00023002"/>
    </source>
</evidence>
<comment type="similarity">
    <text evidence="2 10 13">Belongs to the pyrroline-5-carboxylate reductase family.</text>
</comment>
<dbReference type="PANTHER" id="PTHR11645:SF0">
    <property type="entry name" value="PYRROLINE-5-CARBOXYLATE REDUCTASE 3"/>
    <property type="match status" value="1"/>
</dbReference>
<dbReference type="FunFam" id="1.10.3730.10:FF:000001">
    <property type="entry name" value="Pyrroline-5-carboxylate reductase"/>
    <property type="match status" value="1"/>
</dbReference>
<dbReference type="Gene3D" id="3.40.50.720">
    <property type="entry name" value="NAD(P)-binding Rossmann-like Domain"/>
    <property type="match status" value="1"/>
</dbReference>
<keyword evidence="5 10" id="KW-0641">Proline biosynthesis</keyword>
<organism evidence="16 17">
    <name type="scientific">Candidatus Fukatsuia symbiotica</name>
    <dbReference type="NCBI Taxonomy" id="1878942"/>
    <lineage>
        <taxon>Bacteria</taxon>
        <taxon>Pseudomonadati</taxon>
        <taxon>Pseudomonadota</taxon>
        <taxon>Gammaproteobacteria</taxon>
        <taxon>Enterobacterales</taxon>
        <taxon>Yersiniaceae</taxon>
        <taxon>Candidatus Fukatsuia</taxon>
    </lineage>
</organism>
<evidence type="ECO:0000313" key="16">
    <source>
        <dbReference type="EMBL" id="AWK14918.1"/>
    </source>
</evidence>
<evidence type="ECO:0000259" key="15">
    <source>
        <dbReference type="Pfam" id="PF14748"/>
    </source>
</evidence>
<evidence type="ECO:0000256" key="5">
    <source>
        <dbReference type="ARBA" id="ARBA00022650"/>
    </source>
</evidence>
<feature type="domain" description="Pyrroline-5-carboxylate reductase dimerisation" evidence="15">
    <location>
        <begin position="165"/>
        <end position="270"/>
    </location>
</feature>
<keyword evidence="4 10" id="KW-0028">Amino-acid biosynthesis</keyword>
<dbReference type="GO" id="GO:0055129">
    <property type="term" value="P:L-proline biosynthetic process"/>
    <property type="evidence" value="ECO:0007669"/>
    <property type="project" value="UniProtKB-UniRule"/>
</dbReference>
<dbReference type="InterPro" id="IPR028939">
    <property type="entry name" value="P5C_Rdtase_cat_N"/>
</dbReference>
<dbReference type="AlphaFoldDB" id="A0A2U8I6Z8"/>
<comment type="catalytic activity">
    <reaction evidence="8 10">
        <text>L-proline + NAD(+) = (S)-1-pyrroline-5-carboxylate + NADH + 2 H(+)</text>
        <dbReference type="Rhea" id="RHEA:14105"/>
        <dbReference type="ChEBI" id="CHEBI:15378"/>
        <dbReference type="ChEBI" id="CHEBI:17388"/>
        <dbReference type="ChEBI" id="CHEBI:57540"/>
        <dbReference type="ChEBI" id="CHEBI:57945"/>
        <dbReference type="ChEBI" id="CHEBI:60039"/>
        <dbReference type="EC" id="1.5.1.2"/>
    </reaction>
</comment>
<evidence type="ECO:0000256" key="8">
    <source>
        <dbReference type="ARBA" id="ARBA00050547"/>
    </source>
</evidence>
<comment type="catalytic activity">
    <reaction evidence="9 10 13">
        <text>L-proline + NADP(+) = (S)-1-pyrroline-5-carboxylate + NADPH + 2 H(+)</text>
        <dbReference type="Rhea" id="RHEA:14109"/>
        <dbReference type="ChEBI" id="CHEBI:15378"/>
        <dbReference type="ChEBI" id="CHEBI:17388"/>
        <dbReference type="ChEBI" id="CHEBI:57783"/>
        <dbReference type="ChEBI" id="CHEBI:58349"/>
        <dbReference type="ChEBI" id="CHEBI:60039"/>
        <dbReference type="EC" id="1.5.1.2"/>
    </reaction>
</comment>
<sequence>MKNRNITFIGAGNMARAIISGLITSGYPATQISVCAPSVDKRNALSEEFNITNSSDNIAQAQQAEVIVLAVKPQVMVEVCQSLQGKKIDFSSKLILSIAAGIGISRFYALLGDKLNIIRIMPNTPASVGKGMSGLFAPTYVNQADRDFTERLLRSIGEICWLENEQDINKVIAAAGSAPAYFFLLMEAMQQQAIKQGFNEATARLLVQQAASGATALVEANPQLPLSKLREQVTSKGGTTAAALQVFEEQDLSGIVSRAMQAATIRAEEMEKLF</sequence>
<protein>
    <recommendedName>
        <fullName evidence="10 11">Pyrroline-5-carboxylate reductase</fullName>
        <shortName evidence="10">P5C reductase</shortName>
        <shortName evidence="10">P5CR</shortName>
        <ecNumber evidence="10 11">1.5.1.2</ecNumber>
    </recommendedName>
    <alternativeName>
        <fullName evidence="10">PCA reductase</fullName>
    </alternativeName>
</protein>
<dbReference type="PIRSF" id="PIRSF000193">
    <property type="entry name" value="Pyrrol-5-carb_rd"/>
    <property type="match status" value="1"/>
</dbReference>
<evidence type="ECO:0000256" key="4">
    <source>
        <dbReference type="ARBA" id="ARBA00022605"/>
    </source>
</evidence>
<dbReference type="STRING" id="1878942.GCA_900128755_00305"/>
<dbReference type="InterPro" id="IPR000304">
    <property type="entry name" value="Pyrroline-COOH_reductase"/>
</dbReference>
<evidence type="ECO:0000256" key="3">
    <source>
        <dbReference type="ARBA" id="ARBA00022490"/>
    </source>
</evidence>
<evidence type="ECO:0000259" key="14">
    <source>
        <dbReference type="Pfam" id="PF03807"/>
    </source>
</evidence>
<dbReference type="InterPro" id="IPR008927">
    <property type="entry name" value="6-PGluconate_DH-like_C_sf"/>
</dbReference>
<evidence type="ECO:0000256" key="2">
    <source>
        <dbReference type="ARBA" id="ARBA00005525"/>
    </source>
</evidence>
<dbReference type="PANTHER" id="PTHR11645">
    <property type="entry name" value="PYRROLINE-5-CARBOXYLATE REDUCTASE"/>
    <property type="match status" value="1"/>
</dbReference>
<dbReference type="OrthoDB" id="9805754at2"/>
<dbReference type="RefSeq" id="WP_072551011.1">
    <property type="nucleotide sequence ID" value="NZ_CP021659.1"/>
</dbReference>